<dbReference type="PANTHER" id="PTHR34059">
    <property type="entry name" value="EXPRESSED PROTEIN"/>
    <property type="match status" value="1"/>
</dbReference>
<feature type="compositionally biased region" description="Basic residues" evidence="1">
    <location>
        <begin position="51"/>
        <end position="64"/>
    </location>
</feature>
<feature type="compositionally biased region" description="Gly residues" evidence="1">
    <location>
        <begin position="882"/>
        <end position="894"/>
    </location>
</feature>
<gene>
    <name evidence="3" type="ORF">OC842_002140</name>
</gene>
<dbReference type="EMBL" id="JAPDMQ010000085">
    <property type="protein sequence ID" value="KAK0535960.1"/>
    <property type="molecule type" value="Genomic_DNA"/>
</dbReference>
<dbReference type="AlphaFoldDB" id="A0AAN6GF41"/>
<evidence type="ECO:0000259" key="2">
    <source>
        <dbReference type="SMART" id="SM00577"/>
    </source>
</evidence>
<feature type="compositionally biased region" description="Low complexity" evidence="1">
    <location>
        <begin position="585"/>
        <end position="609"/>
    </location>
</feature>
<accession>A0AAN6GF41</accession>
<feature type="region of interest" description="Disordered" evidence="1">
    <location>
        <begin position="545"/>
        <end position="622"/>
    </location>
</feature>
<feature type="compositionally biased region" description="Basic residues" evidence="1">
    <location>
        <begin position="1"/>
        <end position="13"/>
    </location>
</feature>
<dbReference type="PANTHER" id="PTHR34059:SF5">
    <property type="entry name" value="HYDROXYPROLINE-RICH GLYCOPROTEIN FAMILY PROTEIN"/>
    <property type="match status" value="1"/>
</dbReference>
<sequence>MARNKTHPRRSRNSRTAAAAAPAAPAPPHHYFHSSASTSTFIHDDDYDHDHHHHHHHQNKRRRYNSNDQPYADSTADWEVSTASSSPRPPPPPPPPPSFYSRYQQPSSSSSSSSSSSPQKQQHPLRSRHLTNMGTRSTPRPSYLQDISSSASANKNEQEQRLDQAQPLLLLLDLNGTLLFRPQRSQSSKEASLRSIHRPYLRSFLLYALGIPNEHEEACARLATSDREILEHLTDWPSPALDILDPLTQATIKRKKVRKAQPKDAARRLHAIHSDFHHVKLGPIPFAQKPLIPAGKDGQREGYTQTCSPNADRDDEQGTHSWSLSEQEIKRYGRYTPLPPSTTSISISTSTTTPTTSSPPPPAIHEPRFNTIIWSSAQPGNVHAMTRTLCMPTWANHFHHQHTALLTKPIHYGIGPAQQNSVALLARIQNIWARDTLISEDAPEYKIKALCLKDLEIPWFALNTGGPSALPRRPYGKGFRRQQTTLGRALPYTNRLSAWQRRLDDEERKDLHGKDWVPELDEHGNPRLPERLLKQIELKREGKQEELEIGAASAGSDEDTEQATARDDDEEEQSEDSADDEGEAASDSASQSGRSSTSQASSSSPSSSSWIPPRARPEDDPLAHLMQQVRIGETPGQGSAAAEAHFLSQHIPLPPTSEGIPPRWSAANTLLIDDSPEKATLQPYNHICVPEFGEQAAHAANAMRERILTALQRLAAEERSGSGSGPGPASGLGSGSGSGGQDGETDKGKSKDRGGREGREMQQQQHGDDKSSSSRADPRSASPGPLPDALLTPWNQDPDLLFPPPRSRPHSSSPSGRQRLVDVLEQQEEEARRGVDTTLLQLIGVLEEARHRPHVGAWIRAGGLGGFGSRLIGLSVKIPDGGAGGGGGARGSGSAGETWRRSPERERAHGETWRRSPERDRAGAPGRQNREEEREVTMLKKTTPEEWARKGKETLRKLGIPLFF</sequence>
<protein>
    <recommendedName>
        <fullName evidence="2">FCP1 homology domain-containing protein</fullName>
    </recommendedName>
</protein>
<evidence type="ECO:0000313" key="3">
    <source>
        <dbReference type="EMBL" id="KAK0535960.1"/>
    </source>
</evidence>
<dbReference type="Proteomes" id="UP001176521">
    <property type="component" value="Unassembled WGS sequence"/>
</dbReference>
<evidence type="ECO:0000256" key="1">
    <source>
        <dbReference type="SAM" id="MobiDB-lite"/>
    </source>
</evidence>
<feature type="compositionally biased region" description="Gly residues" evidence="1">
    <location>
        <begin position="722"/>
        <end position="742"/>
    </location>
</feature>
<feature type="compositionally biased region" description="Basic and acidic residues" evidence="1">
    <location>
        <begin position="744"/>
        <end position="778"/>
    </location>
</feature>
<feature type="region of interest" description="Disordered" evidence="1">
    <location>
        <begin position="291"/>
        <end position="322"/>
    </location>
</feature>
<feature type="region of interest" description="Disordered" evidence="1">
    <location>
        <begin position="1"/>
        <end position="161"/>
    </location>
</feature>
<evidence type="ECO:0000313" key="4">
    <source>
        <dbReference type="Proteomes" id="UP001176521"/>
    </source>
</evidence>
<feature type="region of interest" description="Disordered" evidence="1">
    <location>
        <begin position="713"/>
        <end position="833"/>
    </location>
</feature>
<organism evidence="3 4">
    <name type="scientific">Tilletia horrida</name>
    <dbReference type="NCBI Taxonomy" id="155126"/>
    <lineage>
        <taxon>Eukaryota</taxon>
        <taxon>Fungi</taxon>
        <taxon>Dikarya</taxon>
        <taxon>Basidiomycota</taxon>
        <taxon>Ustilaginomycotina</taxon>
        <taxon>Exobasidiomycetes</taxon>
        <taxon>Tilletiales</taxon>
        <taxon>Tilletiaceae</taxon>
        <taxon>Tilletia</taxon>
    </lineage>
</organism>
<feature type="region of interest" description="Disordered" evidence="1">
    <location>
        <begin position="882"/>
        <end position="943"/>
    </location>
</feature>
<dbReference type="SMART" id="SM00577">
    <property type="entry name" value="CPDc"/>
    <property type="match status" value="1"/>
</dbReference>
<feature type="compositionally biased region" description="Basic and acidic residues" evidence="1">
    <location>
        <begin position="898"/>
        <end position="943"/>
    </location>
</feature>
<keyword evidence="4" id="KW-1185">Reference proteome</keyword>
<feature type="compositionally biased region" description="Pro residues" evidence="1">
    <location>
        <begin position="87"/>
        <end position="98"/>
    </location>
</feature>
<proteinExistence type="predicted"/>
<reference evidence="3" key="1">
    <citation type="journal article" date="2023" name="PhytoFront">
        <title>Draft Genome Resources of Seven Strains of Tilletia horrida, Causal Agent of Kernel Smut of Rice.</title>
        <authorList>
            <person name="Khanal S."/>
            <person name="Antony Babu S."/>
            <person name="Zhou X.G."/>
        </authorList>
    </citation>
    <scope>NUCLEOTIDE SEQUENCE</scope>
    <source>
        <strain evidence="3">TX3</strain>
    </source>
</reference>
<feature type="compositionally biased region" description="Low complexity" evidence="1">
    <location>
        <begin position="341"/>
        <end position="356"/>
    </location>
</feature>
<feature type="region of interest" description="Disordered" evidence="1">
    <location>
        <begin position="334"/>
        <end position="362"/>
    </location>
</feature>
<feature type="domain" description="FCP1 homology" evidence="2">
    <location>
        <begin position="166"/>
        <end position="699"/>
    </location>
</feature>
<feature type="compositionally biased region" description="Acidic residues" evidence="1">
    <location>
        <begin position="556"/>
        <end position="584"/>
    </location>
</feature>
<feature type="compositionally biased region" description="Polar residues" evidence="1">
    <location>
        <begin position="130"/>
        <end position="155"/>
    </location>
</feature>
<dbReference type="Gene3D" id="3.40.50.1000">
    <property type="entry name" value="HAD superfamily/HAD-like"/>
    <property type="match status" value="2"/>
</dbReference>
<feature type="compositionally biased region" description="Low complexity" evidence="1">
    <location>
        <begin position="99"/>
        <end position="118"/>
    </location>
</feature>
<name>A0AAN6GF41_9BASI</name>
<dbReference type="InterPro" id="IPR023214">
    <property type="entry name" value="HAD_sf"/>
</dbReference>
<dbReference type="InterPro" id="IPR004274">
    <property type="entry name" value="FCP1_dom"/>
</dbReference>
<comment type="caution">
    <text evidence="3">The sequence shown here is derived from an EMBL/GenBank/DDBJ whole genome shotgun (WGS) entry which is preliminary data.</text>
</comment>